<feature type="region of interest" description="Disordered" evidence="2">
    <location>
        <begin position="331"/>
        <end position="357"/>
    </location>
</feature>
<accession>A0A550CSF4</accession>
<dbReference type="AlphaFoldDB" id="A0A550CSF4"/>
<dbReference type="EMBL" id="VDMD01000002">
    <property type="protein sequence ID" value="TRM67726.1"/>
    <property type="molecule type" value="Genomic_DNA"/>
</dbReference>
<keyword evidence="4" id="KW-1185">Reference proteome</keyword>
<evidence type="ECO:0000256" key="1">
    <source>
        <dbReference type="ARBA" id="ARBA00024339"/>
    </source>
</evidence>
<evidence type="ECO:0000313" key="4">
    <source>
        <dbReference type="Proteomes" id="UP000320762"/>
    </source>
</evidence>
<dbReference type="GO" id="GO:0043001">
    <property type="term" value="P:Golgi to plasma membrane protein transport"/>
    <property type="evidence" value="ECO:0007669"/>
    <property type="project" value="TreeGrafter"/>
</dbReference>
<proteinExistence type="inferred from homology"/>
<dbReference type="OrthoDB" id="411211at2759"/>
<comment type="caution">
    <text evidence="3">The sequence shown here is derived from an EMBL/GenBank/DDBJ whole genome shotgun (WGS) entry which is preliminary data.</text>
</comment>
<dbReference type="PANTHER" id="PTHR13465:SF2">
    <property type="entry name" value="PHAGOSOME ASSEMBLY FACTOR 1"/>
    <property type="match status" value="1"/>
</dbReference>
<dbReference type="GO" id="GO:0005802">
    <property type="term" value="C:trans-Golgi network"/>
    <property type="evidence" value="ECO:0007669"/>
    <property type="project" value="TreeGrafter"/>
</dbReference>
<comment type="similarity">
    <text evidence="1">Belongs to the PHAF1 family.</text>
</comment>
<sequence>MLGVLDLDVRPGEGLGIFEIGASLWTVLDVLRGQQHIFPQVDVKYDPESTTGLTPIVLHLRPHLDLLFSGKHQRLHTICVRRLRDAAPPLVLQYRDKVLSAKDEVLRRVDVSRTFGPTYQGEDLRYPGLWFSFEDDGVGEALGKGKAAEDRMQEVKRIFISQTNDDGQPRDALDEVVECAAMHGDVERAVARVHEGVTLYFHPAEKPPIHIRLGQTTAQDLVVDLGPPLRTHFKEDDRMRIHSTRKAPECDEEPSYFYNYFRHGIDFLISGQTHLVEKIVLHTNIPGSPLFQRYKRCNWEIEGTPEDDEDDTPPRKRFYDRFETISHFLSPREPPPSMLLDRTDDEDGLTLPSSASHPGDQVYGYDGIVLEVSEASQVLSVMLF</sequence>
<gene>
    <name evidence="3" type="ORF">BD626DRAFT_449749</name>
</gene>
<dbReference type="InterPro" id="IPR005373">
    <property type="entry name" value="PHAF1"/>
</dbReference>
<evidence type="ECO:0000313" key="3">
    <source>
        <dbReference type="EMBL" id="TRM67726.1"/>
    </source>
</evidence>
<protein>
    <submittedName>
        <fullName evidence="3">Uncharacterized protein</fullName>
    </submittedName>
</protein>
<evidence type="ECO:0000256" key="2">
    <source>
        <dbReference type="SAM" id="MobiDB-lite"/>
    </source>
</evidence>
<dbReference type="Proteomes" id="UP000320762">
    <property type="component" value="Unassembled WGS sequence"/>
</dbReference>
<organism evidence="3 4">
    <name type="scientific">Schizophyllum amplum</name>
    <dbReference type="NCBI Taxonomy" id="97359"/>
    <lineage>
        <taxon>Eukaryota</taxon>
        <taxon>Fungi</taxon>
        <taxon>Dikarya</taxon>
        <taxon>Basidiomycota</taxon>
        <taxon>Agaricomycotina</taxon>
        <taxon>Agaricomycetes</taxon>
        <taxon>Agaricomycetidae</taxon>
        <taxon>Agaricales</taxon>
        <taxon>Schizophyllaceae</taxon>
        <taxon>Schizophyllum</taxon>
    </lineage>
</organism>
<dbReference type="InterPro" id="IPR039156">
    <property type="entry name" value="PHAF1/BROMI"/>
</dbReference>
<name>A0A550CSF4_9AGAR</name>
<dbReference type="Pfam" id="PF03676">
    <property type="entry name" value="PHAF1"/>
    <property type="match status" value="1"/>
</dbReference>
<dbReference type="PANTHER" id="PTHR13465">
    <property type="entry name" value="UPF0183 PROTEIN"/>
    <property type="match status" value="1"/>
</dbReference>
<reference evidence="3 4" key="1">
    <citation type="journal article" date="2019" name="New Phytol.">
        <title>Comparative genomics reveals unique wood-decay strategies and fruiting body development in the Schizophyllaceae.</title>
        <authorList>
            <person name="Almasi E."/>
            <person name="Sahu N."/>
            <person name="Krizsan K."/>
            <person name="Balint B."/>
            <person name="Kovacs G.M."/>
            <person name="Kiss B."/>
            <person name="Cseklye J."/>
            <person name="Drula E."/>
            <person name="Henrissat B."/>
            <person name="Nagy I."/>
            <person name="Chovatia M."/>
            <person name="Adam C."/>
            <person name="LaButti K."/>
            <person name="Lipzen A."/>
            <person name="Riley R."/>
            <person name="Grigoriev I.V."/>
            <person name="Nagy L.G."/>
        </authorList>
    </citation>
    <scope>NUCLEOTIDE SEQUENCE [LARGE SCALE GENOMIC DNA]</scope>
    <source>
        <strain evidence="3 4">NL-1724</strain>
    </source>
</reference>